<name>A0A9X1QBD1_9BACT</name>
<dbReference type="EMBL" id="JAKFFV010000005">
    <property type="protein sequence ID" value="MCF2498600.1"/>
    <property type="molecule type" value="Genomic_DNA"/>
</dbReference>
<evidence type="ECO:0000313" key="5">
    <source>
        <dbReference type="Proteomes" id="UP001055420"/>
    </source>
</evidence>
<dbReference type="Pfam" id="PF13239">
    <property type="entry name" value="2TM"/>
    <property type="match status" value="1"/>
</dbReference>
<dbReference type="RefSeq" id="WP_233795567.1">
    <property type="nucleotide sequence ID" value="NZ_CP098805.1"/>
</dbReference>
<evidence type="ECO:0000313" key="3">
    <source>
        <dbReference type="EMBL" id="MCF2498600.1"/>
    </source>
</evidence>
<evidence type="ECO:0000313" key="4">
    <source>
        <dbReference type="EMBL" id="USJ28796.1"/>
    </source>
</evidence>
<accession>A0A9X1QBD1</accession>
<feature type="domain" description="2TM" evidence="2">
    <location>
        <begin position="12"/>
        <end position="89"/>
    </location>
</feature>
<feature type="transmembrane region" description="Helical" evidence="1">
    <location>
        <begin position="21"/>
        <end position="42"/>
    </location>
</feature>
<sequence length="91" mass="10645">METPRNEFIWRKAKKRASFKVHLSTYMVVNGGLWLLWAVTAFPHFGNDHMPWPIFPMLGWGIGLASHYITAYGNLGEKEMAEREYEKLMRS</sequence>
<dbReference type="AlphaFoldDB" id="A0A9X1QBD1"/>
<keyword evidence="5" id="KW-1185">Reference proteome</keyword>
<keyword evidence="1" id="KW-0812">Transmembrane</keyword>
<evidence type="ECO:0000259" key="2">
    <source>
        <dbReference type="Pfam" id="PF13239"/>
    </source>
</evidence>
<evidence type="ECO:0000256" key="1">
    <source>
        <dbReference type="SAM" id="Phobius"/>
    </source>
</evidence>
<feature type="transmembrane region" description="Helical" evidence="1">
    <location>
        <begin position="54"/>
        <end position="75"/>
    </location>
</feature>
<dbReference type="Proteomes" id="UP001055420">
    <property type="component" value="Chromosome"/>
</dbReference>
<reference evidence="3" key="1">
    <citation type="submission" date="2022-01" db="EMBL/GenBank/DDBJ databases">
        <title>Novel species in genus Dyadobacter.</title>
        <authorList>
            <person name="Ma C."/>
        </authorList>
    </citation>
    <scope>NUCLEOTIDE SEQUENCE</scope>
    <source>
        <strain evidence="4">CY22</strain>
        <strain evidence="3">CY357</strain>
    </source>
</reference>
<organism evidence="3 6">
    <name type="scientific">Dyadobacter chenhuakuii</name>
    <dbReference type="NCBI Taxonomy" id="2909339"/>
    <lineage>
        <taxon>Bacteria</taxon>
        <taxon>Pseudomonadati</taxon>
        <taxon>Bacteroidota</taxon>
        <taxon>Cytophagia</taxon>
        <taxon>Cytophagales</taxon>
        <taxon>Spirosomataceae</taxon>
        <taxon>Dyadobacter</taxon>
    </lineage>
</organism>
<dbReference type="EMBL" id="CP098805">
    <property type="protein sequence ID" value="USJ28796.1"/>
    <property type="molecule type" value="Genomic_DNA"/>
</dbReference>
<dbReference type="InterPro" id="IPR025698">
    <property type="entry name" value="2TM_dom"/>
</dbReference>
<gene>
    <name evidence="3" type="ORF">L0661_09795</name>
    <name evidence="4" type="ORF">NFI80_13025</name>
</gene>
<dbReference type="Proteomes" id="UP001139411">
    <property type="component" value="Unassembled WGS sequence"/>
</dbReference>
<keyword evidence="1" id="KW-0472">Membrane</keyword>
<evidence type="ECO:0000313" key="6">
    <source>
        <dbReference type="Proteomes" id="UP001139411"/>
    </source>
</evidence>
<proteinExistence type="predicted"/>
<keyword evidence="1" id="KW-1133">Transmembrane helix</keyword>
<protein>
    <submittedName>
        <fullName evidence="3">2TM domain-containing protein</fullName>
    </submittedName>
</protein>